<feature type="domain" description="Protein FecR C-terminal" evidence="3">
    <location>
        <begin position="255"/>
        <end position="321"/>
    </location>
</feature>
<dbReference type="GO" id="GO:0016989">
    <property type="term" value="F:sigma factor antagonist activity"/>
    <property type="evidence" value="ECO:0007669"/>
    <property type="project" value="TreeGrafter"/>
</dbReference>
<protein>
    <recommendedName>
        <fullName evidence="6">DUF4974 domain-containing protein</fullName>
    </recommendedName>
</protein>
<dbReference type="Pfam" id="PF04773">
    <property type="entry name" value="FecR"/>
    <property type="match status" value="1"/>
</dbReference>
<reference evidence="4" key="2">
    <citation type="submission" date="2020-09" db="EMBL/GenBank/DDBJ databases">
        <authorList>
            <person name="Sun Q."/>
            <person name="Zhou Y."/>
        </authorList>
    </citation>
    <scope>NUCLEOTIDE SEQUENCE</scope>
    <source>
        <strain evidence="4">CGMCC 1.15448</strain>
    </source>
</reference>
<dbReference type="Proteomes" id="UP000607559">
    <property type="component" value="Unassembled WGS sequence"/>
</dbReference>
<feature type="transmembrane region" description="Helical" evidence="1">
    <location>
        <begin position="81"/>
        <end position="100"/>
    </location>
</feature>
<dbReference type="InterPro" id="IPR012373">
    <property type="entry name" value="Ferrdict_sens_TM"/>
</dbReference>
<feature type="domain" description="FecR protein" evidence="2">
    <location>
        <begin position="117"/>
        <end position="212"/>
    </location>
</feature>
<dbReference type="InterPro" id="IPR006860">
    <property type="entry name" value="FecR"/>
</dbReference>
<evidence type="ECO:0000313" key="4">
    <source>
        <dbReference type="EMBL" id="GGA96105.1"/>
    </source>
</evidence>
<gene>
    <name evidence="4" type="ORF">GCM10011511_19230</name>
</gene>
<organism evidence="4 5">
    <name type="scientific">Puia dinghuensis</name>
    <dbReference type="NCBI Taxonomy" id="1792502"/>
    <lineage>
        <taxon>Bacteria</taxon>
        <taxon>Pseudomonadati</taxon>
        <taxon>Bacteroidota</taxon>
        <taxon>Chitinophagia</taxon>
        <taxon>Chitinophagales</taxon>
        <taxon>Chitinophagaceae</taxon>
        <taxon>Puia</taxon>
    </lineage>
</organism>
<comment type="caution">
    <text evidence="4">The sequence shown here is derived from an EMBL/GenBank/DDBJ whole genome shotgun (WGS) entry which is preliminary data.</text>
</comment>
<keyword evidence="1" id="KW-0812">Transmembrane</keyword>
<dbReference type="Pfam" id="PF16344">
    <property type="entry name" value="FecR_C"/>
    <property type="match status" value="1"/>
</dbReference>
<dbReference type="Gene3D" id="2.60.120.1440">
    <property type="match status" value="1"/>
</dbReference>
<sequence>MTQDRLDELIDKYAFGTISPEELLELLDWYHSAEIGTVEWPTEDIEEKDHLQKRMLLRLQAQIGAVGENPAVPARRRVFRLGAWQVAACLAIIFSSIWIARQYLDLTGRPAWVAVRNPTGKIQAIRLPDSSEVWLNAASAIRYSPDIGKGHDAPREVYLEGEGYFDVAEDPTHSFVVHAGSLTTTVLGTRFDVKSFSGEQLASVSVISGKVKVRDSARVLDVLTTARQLQVDARTGNSTTVTIDTSQVAGWRQGKLQFSGQTMEEITASLGRWYNIQFVFANPAISRCRYYLNFENTISLQQMLAALKETTDLSFQEDATHHTVTISGNGCN</sequence>
<dbReference type="PANTHER" id="PTHR30273:SF2">
    <property type="entry name" value="PROTEIN FECR"/>
    <property type="match status" value="1"/>
</dbReference>
<name>A0A8J2XSL7_9BACT</name>
<accession>A0A8J2XSL7</accession>
<keyword evidence="1" id="KW-0472">Membrane</keyword>
<dbReference type="PIRSF" id="PIRSF018266">
    <property type="entry name" value="FecR"/>
    <property type="match status" value="1"/>
</dbReference>
<dbReference type="EMBL" id="BMJC01000002">
    <property type="protein sequence ID" value="GGA96105.1"/>
    <property type="molecule type" value="Genomic_DNA"/>
</dbReference>
<dbReference type="PANTHER" id="PTHR30273">
    <property type="entry name" value="PERIPLASMIC SIGNAL SENSOR AND SIGMA FACTOR ACTIVATOR FECR-RELATED"/>
    <property type="match status" value="1"/>
</dbReference>
<reference evidence="4" key="1">
    <citation type="journal article" date="2014" name="Int. J. Syst. Evol. Microbiol.">
        <title>Complete genome sequence of Corynebacterium casei LMG S-19264T (=DSM 44701T), isolated from a smear-ripened cheese.</title>
        <authorList>
            <consortium name="US DOE Joint Genome Institute (JGI-PGF)"/>
            <person name="Walter F."/>
            <person name="Albersmeier A."/>
            <person name="Kalinowski J."/>
            <person name="Ruckert C."/>
        </authorList>
    </citation>
    <scope>NUCLEOTIDE SEQUENCE</scope>
    <source>
        <strain evidence="4">CGMCC 1.15448</strain>
    </source>
</reference>
<evidence type="ECO:0008006" key="6">
    <source>
        <dbReference type="Google" id="ProtNLM"/>
    </source>
</evidence>
<dbReference type="Gene3D" id="3.55.50.30">
    <property type="match status" value="1"/>
</dbReference>
<evidence type="ECO:0000313" key="5">
    <source>
        <dbReference type="Proteomes" id="UP000607559"/>
    </source>
</evidence>
<dbReference type="InterPro" id="IPR032508">
    <property type="entry name" value="FecR_C"/>
</dbReference>
<evidence type="ECO:0000259" key="3">
    <source>
        <dbReference type="Pfam" id="PF16344"/>
    </source>
</evidence>
<evidence type="ECO:0000256" key="1">
    <source>
        <dbReference type="SAM" id="Phobius"/>
    </source>
</evidence>
<keyword evidence="5" id="KW-1185">Reference proteome</keyword>
<dbReference type="AlphaFoldDB" id="A0A8J2XSL7"/>
<dbReference type="RefSeq" id="WP_188930972.1">
    <property type="nucleotide sequence ID" value="NZ_BMJC01000002.1"/>
</dbReference>
<keyword evidence="1" id="KW-1133">Transmembrane helix</keyword>
<proteinExistence type="predicted"/>
<evidence type="ECO:0000259" key="2">
    <source>
        <dbReference type="Pfam" id="PF04773"/>
    </source>
</evidence>